<comment type="caution">
    <text evidence="2">The sequence shown here is derived from an EMBL/GenBank/DDBJ whole genome shotgun (WGS) entry which is preliminary data.</text>
</comment>
<dbReference type="SUPFAM" id="SSF46565">
    <property type="entry name" value="Chaperone J-domain"/>
    <property type="match status" value="1"/>
</dbReference>
<evidence type="ECO:0000259" key="1">
    <source>
        <dbReference type="PROSITE" id="PS50076"/>
    </source>
</evidence>
<proteinExistence type="predicted"/>
<evidence type="ECO:0000313" key="2">
    <source>
        <dbReference type="EMBL" id="MFC4292450.1"/>
    </source>
</evidence>
<organism evidence="2 3">
    <name type="scientific">Sphingorhabdus arenilitoris</name>
    <dbReference type="NCBI Taxonomy" id="1490041"/>
    <lineage>
        <taxon>Bacteria</taxon>
        <taxon>Pseudomonadati</taxon>
        <taxon>Pseudomonadota</taxon>
        <taxon>Alphaproteobacteria</taxon>
        <taxon>Sphingomonadales</taxon>
        <taxon>Sphingomonadaceae</taxon>
        <taxon>Sphingorhabdus</taxon>
    </lineage>
</organism>
<dbReference type="InterPro" id="IPR001623">
    <property type="entry name" value="DnaJ_domain"/>
</dbReference>
<evidence type="ECO:0000313" key="3">
    <source>
        <dbReference type="Proteomes" id="UP001595887"/>
    </source>
</evidence>
<gene>
    <name evidence="2" type="ORF">ACFOWX_08485</name>
</gene>
<name>A0ABV8RIW8_9SPHN</name>
<dbReference type="PRINTS" id="PR00625">
    <property type="entry name" value="JDOMAIN"/>
</dbReference>
<keyword evidence="3" id="KW-1185">Reference proteome</keyword>
<protein>
    <submittedName>
        <fullName evidence="2">J domain-containing protein</fullName>
    </submittedName>
</protein>
<dbReference type="Proteomes" id="UP001595887">
    <property type="component" value="Unassembled WGS sequence"/>
</dbReference>
<dbReference type="Pfam" id="PF00226">
    <property type="entry name" value="DnaJ"/>
    <property type="match status" value="1"/>
</dbReference>
<feature type="domain" description="J" evidence="1">
    <location>
        <begin position="143"/>
        <end position="200"/>
    </location>
</feature>
<sequence length="202" mass="22467">MTHSRQNRPDRYGGRMGGGDTLCAHPDCAELGEFRAPAFNGRLSGADGPGDYQLLCLDHVREFNAGYDWFEGMTAQEIAAAQSPTYVWPNETRAFSAAASVDSPPKWQDFHDPLDAIGARFRRQRDERSAEMNAAPLSSAEHNALKLLGLTSAADKKAIRKAYSEKLRTYHPDRNGGDRSHERELQATLEAWAILRESKAFD</sequence>
<accession>A0ABV8RIW8</accession>
<dbReference type="Gene3D" id="1.10.287.110">
    <property type="entry name" value="DnaJ domain"/>
    <property type="match status" value="1"/>
</dbReference>
<dbReference type="PROSITE" id="PS50076">
    <property type="entry name" value="DNAJ_2"/>
    <property type="match status" value="1"/>
</dbReference>
<reference evidence="3" key="1">
    <citation type="journal article" date="2019" name="Int. J. Syst. Evol. Microbiol.">
        <title>The Global Catalogue of Microorganisms (GCM) 10K type strain sequencing project: providing services to taxonomists for standard genome sequencing and annotation.</title>
        <authorList>
            <consortium name="The Broad Institute Genomics Platform"/>
            <consortium name="The Broad Institute Genome Sequencing Center for Infectious Disease"/>
            <person name="Wu L."/>
            <person name="Ma J."/>
        </authorList>
    </citation>
    <scope>NUCLEOTIDE SEQUENCE [LARGE SCALE GENOMIC DNA]</scope>
    <source>
        <strain evidence="3">CECT 8531</strain>
    </source>
</reference>
<dbReference type="InterPro" id="IPR036869">
    <property type="entry name" value="J_dom_sf"/>
</dbReference>
<dbReference type="EMBL" id="JBHSDH010000013">
    <property type="protein sequence ID" value="MFC4292450.1"/>
    <property type="molecule type" value="Genomic_DNA"/>
</dbReference>
<dbReference type="RefSeq" id="WP_381423149.1">
    <property type="nucleotide sequence ID" value="NZ_JBHSDH010000013.1"/>
</dbReference>
<dbReference type="CDD" id="cd06257">
    <property type="entry name" value="DnaJ"/>
    <property type="match status" value="1"/>
</dbReference>
<dbReference type="SMART" id="SM00271">
    <property type="entry name" value="DnaJ"/>
    <property type="match status" value="1"/>
</dbReference>